<reference evidence="1 2" key="1">
    <citation type="journal article" date="2013" name="Nature">
        <title>Anaerobic oxidation of methane coupled to nitrate reduction in a novel archaeal lineage.</title>
        <authorList>
            <person name="Haroon M.F."/>
            <person name="Hu S."/>
            <person name="Shi Y."/>
            <person name="Imelfort M."/>
            <person name="Keller J."/>
            <person name="Hugenholtz P."/>
            <person name="Yuan Z."/>
            <person name="Tyson G.W."/>
        </authorList>
    </citation>
    <scope>NUCLEOTIDE SEQUENCE [LARGE SCALE GENOMIC DNA]</scope>
    <source>
        <strain evidence="1 2">ANME-2d</strain>
    </source>
</reference>
<proteinExistence type="predicted"/>
<organism evidence="1 2">
    <name type="scientific">Candidatus Methanoperedens nitratireducens</name>
    <dbReference type="NCBI Taxonomy" id="1392998"/>
    <lineage>
        <taxon>Archaea</taxon>
        <taxon>Methanobacteriati</taxon>
        <taxon>Methanobacteriota</taxon>
        <taxon>Stenosarchaea group</taxon>
        <taxon>Methanomicrobia</taxon>
        <taxon>Methanosarcinales</taxon>
        <taxon>ANME-2 cluster</taxon>
        <taxon>Candidatus Methanoperedentaceae</taxon>
        <taxon>Candidatus Methanoperedens</taxon>
    </lineage>
</organism>
<keyword evidence="2" id="KW-1185">Reference proteome</keyword>
<sequence length="88" mass="9997">MTKYVVESTHTPEECLQALDKMLEKGEDVLKQFAFGCKSGEHTGWAYIDADSKEEALKIVPEFLRDKACIHEVSIFTPEEIRAAHEKV</sequence>
<dbReference type="RefSeq" id="WP_048089131.1">
    <property type="nucleotide sequence ID" value="NZ_JMIY01000001.1"/>
</dbReference>
<dbReference type="EMBL" id="JMIY01000001">
    <property type="protein sequence ID" value="KCZ73649.1"/>
    <property type="molecule type" value="Genomic_DNA"/>
</dbReference>
<evidence type="ECO:0000313" key="1">
    <source>
        <dbReference type="EMBL" id="KCZ73649.1"/>
    </source>
</evidence>
<evidence type="ECO:0000313" key="2">
    <source>
        <dbReference type="Proteomes" id="UP000027153"/>
    </source>
</evidence>
<accession>A0A062VDA8</accession>
<protein>
    <recommendedName>
        <fullName evidence="3">DUF4242 domain-containing protein</fullName>
    </recommendedName>
</protein>
<comment type="caution">
    <text evidence="1">The sequence shown here is derived from an EMBL/GenBank/DDBJ whole genome shotgun (WGS) entry which is preliminary data.</text>
</comment>
<gene>
    <name evidence="1" type="ORF">ANME2D_00721</name>
</gene>
<evidence type="ECO:0008006" key="3">
    <source>
        <dbReference type="Google" id="ProtNLM"/>
    </source>
</evidence>
<name>A0A062VDA8_9EURY</name>
<dbReference type="Proteomes" id="UP000027153">
    <property type="component" value="Unassembled WGS sequence"/>
</dbReference>
<dbReference type="AlphaFoldDB" id="A0A062VDA8"/>
<dbReference type="OrthoDB" id="145210at2157"/>